<dbReference type="Proteomes" id="UP001148662">
    <property type="component" value="Unassembled WGS sequence"/>
</dbReference>
<gene>
    <name evidence="1" type="ORF">NM688_g1006</name>
</gene>
<evidence type="ECO:0000313" key="1">
    <source>
        <dbReference type="EMBL" id="KAJ3558299.1"/>
    </source>
</evidence>
<name>A0ACC1TCI1_9APHY</name>
<evidence type="ECO:0000313" key="2">
    <source>
        <dbReference type="Proteomes" id="UP001148662"/>
    </source>
</evidence>
<dbReference type="EMBL" id="JANHOG010000097">
    <property type="protein sequence ID" value="KAJ3558299.1"/>
    <property type="molecule type" value="Genomic_DNA"/>
</dbReference>
<reference evidence="1" key="1">
    <citation type="submission" date="2022-07" db="EMBL/GenBank/DDBJ databases">
        <title>Genome Sequence of Phlebia brevispora.</title>
        <authorList>
            <person name="Buettner E."/>
        </authorList>
    </citation>
    <scope>NUCLEOTIDE SEQUENCE</scope>
    <source>
        <strain evidence="1">MPL23</strain>
    </source>
</reference>
<accession>A0ACC1TCI1</accession>
<proteinExistence type="predicted"/>
<sequence>MALCMNSVRWQSYLDIHARSGLDAATLQQCTELRAISVFVALLMQCPCLVDRVCHCVTSAADAPEGQQIAVLAQKMDCIPAPNEADRVALDACTDQLCNILAAALDESIDDSFGSDSEGTKRAREVEGGRLPCLADALEYITDNADVNAAVRACVHELQESGAAEREEKSREMDFVDMPALIS</sequence>
<comment type="caution">
    <text evidence="1">The sequence shown here is derived from an EMBL/GenBank/DDBJ whole genome shotgun (WGS) entry which is preliminary data.</text>
</comment>
<keyword evidence="2" id="KW-1185">Reference proteome</keyword>
<protein>
    <submittedName>
        <fullName evidence="1">Uncharacterized protein</fullName>
    </submittedName>
</protein>
<organism evidence="1 2">
    <name type="scientific">Phlebia brevispora</name>
    <dbReference type="NCBI Taxonomy" id="194682"/>
    <lineage>
        <taxon>Eukaryota</taxon>
        <taxon>Fungi</taxon>
        <taxon>Dikarya</taxon>
        <taxon>Basidiomycota</taxon>
        <taxon>Agaricomycotina</taxon>
        <taxon>Agaricomycetes</taxon>
        <taxon>Polyporales</taxon>
        <taxon>Meruliaceae</taxon>
        <taxon>Phlebia</taxon>
    </lineage>
</organism>